<sequence>MIQFLNFSRIQIPHCPSHRFLRIFSGFVFARNISVSFFFVCVNLCFTIYVFFELYKSISNRLIHYLEKFNSCRVFFFALSKLSSSSFSIASSLTLVDWERVNSAHYKFPL</sequence>
<name>A0A8D8I074_CULPI</name>
<keyword evidence="1" id="KW-1133">Transmembrane helix</keyword>
<proteinExistence type="predicted"/>
<organism evidence="2">
    <name type="scientific">Culex pipiens</name>
    <name type="common">House mosquito</name>
    <dbReference type="NCBI Taxonomy" id="7175"/>
    <lineage>
        <taxon>Eukaryota</taxon>
        <taxon>Metazoa</taxon>
        <taxon>Ecdysozoa</taxon>
        <taxon>Arthropoda</taxon>
        <taxon>Hexapoda</taxon>
        <taxon>Insecta</taxon>
        <taxon>Pterygota</taxon>
        <taxon>Neoptera</taxon>
        <taxon>Endopterygota</taxon>
        <taxon>Diptera</taxon>
        <taxon>Nematocera</taxon>
        <taxon>Culicoidea</taxon>
        <taxon>Culicidae</taxon>
        <taxon>Culicinae</taxon>
        <taxon>Culicini</taxon>
        <taxon>Culex</taxon>
        <taxon>Culex</taxon>
    </lineage>
</organism>
<feature type="transmembrane region" description="Helical" evidence="1">
    <location>
        <begin position="33"/>
        <end position="52"/>
    </location>
</feature>
<dbReference type="EMBL" id="HBUE01335398">
    <property type="protein sequence ID" value="CAG6595613.1"/>
    <property type="molecule type" value="Transcribed_RNA"/>
</dbReference>
<dbReference type="EMBL" id="HBUE01228638">
    <property type="protein sequence ID" value="CAG6543491.1"/>
    <property type="molecule type" value="Transcribed_RNA"/>
</dbReference>
<reference evidence="2" key="1">
    <citation type="submission" date="2021-05" db="EMBL/GenBank/DDBJ databases">
        <authorList>
            <person name="Alioto T."/>
            <person name="Alioto T."/>
            <person name="Gomez Garrido J."/>
        </authorList>
    </citation>
    <scope>NUCLEOTIDE SEQUENCE</scope>
</reference>
<keyword evidence="1" id="KW-0472">Membrane</keyword>
<accession>A0A8D8I074</accession>
<dbReference type="EMBL" id="HBUE01228640">
    <property type="protein sequence ID" value="CAG6543492.1"/>
    <property type="molecule type" value="Transcribed_RNA"/>
</dbReference>
<evidence type="ECO:0000256" key="1">
    <source>
        <dbReference type="SAM" id="Phobius"/>
    </source>
</evidence>
<dbReference type="AlphaFoldDB" id="A0A8D8I074"/>
<dbReference type="EMBL" id="HBUE01335400">
    <property type="protein sequence ID" value="CAG6595614.1"/>
    <property type="molecule type" value="Transcribed_RNA"/>
</dbReference>
<protein>
    <submittedName>
        <fullName evidence="2">(northern house mosquito) hypothetical protein</fullName>
    </submittedName>
</protein>
<evidence type="ECO:0000313" key="2">
    <source>
        <dbReference type="EMBL" id="CAG6543491.1"/>
    </source>
</evidence>
<keyword evidence="1" id="KW-0812">Transmembrane</keyword>